<protein>
    <submittedName>
        <fullName evidence="3">Integrase, catalytic region, zinc finger, CCHC-type, peptidase aspartic, catalytic</fullName>
    </submittedName>
</protein>
<name>A0A6L2P9Q9_TANCI</name>
<dbReference type="InterPro" id="IPR025724">
    <property type="entry name" value="GAG-pre-integrase_dom"/>
</dbReference>
<dbReference type="PANTHER" id="PTHR42648:SF18">
    <property type="entry name" value="RETROTRANSPOSON, UNCLASSIFIED-LIKE PROTEIN"/>
    <property type="match status" value="1"/>
</dbReference>
<feature type="compositionally biased region" description="Polar residues" evidence="1">
    <location>
        <begin position="636"/>
        <end position="654"/>
    </location>
</feature>
<dbReference type="EMBL" id="BKCJ010011045">
    <property type="protein sequence ID" value="GEU94307.1"/>
    <property type="molecule type" value="Genomic_DNA"/>
</dbReference>
<sequence length="942" mass="108117">MANLLEYIQCAGFDTRPPMLDRTDFASWKQCIRLYCQGKENRVNILKSIDEGSFQIGTVREPLVEGTEGAPYLGPKRPRVYSDLYPEEKDRYNADIKATNILLQELPKDIYTIINHYTDTKDTWDNVKMLLEGSELTKEDRESKLYDDFEHFRQHKGETIHDYYVRFVKLINDMRNIKMTMSRMQLNSKFVNNMLPEWVQDARVVVQNVQGRQNRGQGTNPRGGGAAGYGGVHNRVGNANLDKMLLIQAQENEVALDEEQLLFLAGGQDNAIDEDAPTAQTKFMAILSSADPVYDAASPSYDSNILSEVHDHDHYQDVVCEHHEEHVMHDNVQLNHVVDSHTDYTSDSNMILYDQYLNDNVVPEMKDVFKELEAEVAQNVVDRKHDEIEWKNLLITNDNLIAECLSKEVFIVATNSELNVARITKMHVAHTIVEARCLELEAELSNLHGKSHSDNHNELVNRFSNLKVTALTTKNVNLKDQILNTVNSVSKDHVKPIVLTPGKYAIDVEPLTSRLRNNRDAHLDYLRHLKESVETIRDIVEEAKVVRTLDSSIISACRYTKHSQELLEYAIGTCPNTHKHVAKLNTQKTNVPVPPSTGLNRCTDASGSQPRSNTKKNRISPAKGVNKMQVKEQPRTNKSYLRTTNHVDSTSRSKSTVINLNSDSVCQTCNKCLISPNHDMCVVGYLQSIVSPPSIHNNCNVMRKVKQVWKPKQVRQVWKPTCKVLTSIGHQWRPTAKIFTLEVQCPLTRVYFVERLGYNLFSVRQFCDSDLEVAFRKHSCYVRDTDDVELIKGSRGSNLYTISVEDMMKSSPICLLSKASKNKSWLWHRRLNHLNFDTINKPYKKRISSRFTQLKFEKDHLCSVCQLGKSKKRTHKHKNENTNLEVLNILHMDLCGLMRVQTINGKKYILIIVDDYSRFMWVKFFRSKDETPEVVIKFLQQI</sequence>
<evidence type="ECO:0000256" key="1">
    <source>
        <dbReference type="SAM" id="MobiDB-lite"/>
    </source>
</evidence>
<dbReference type="Pfam" id="PF14223">
    <property type="entry name" value="Retrotran_gag_2"/>
    <property type="match status" value="1"/>
</dbReference>
<dbReference type="Gene3D" id="3.30.420.10">
    <property type="entry name" value="Ribonuclease H-like superfamily/Ribonuclease H"/>
    <property type="match status" value="1"/>
</dbReference>
<dbReference type="InterPro" id="IPR036397">
    <property type="entry name" value="RNaseH_sf"/>
</dbReference>
<feature type="domain" description="GAG-pre-integrase" evidence="2">
    <location>
        <begin position="798"/>
        <end position="870"/>
    </location>
</feature>
<evidence type="ECO:0000259" key="2">
    <source>
        <dbReference type="Pfam" id="PF13976"/>
    </source>
</evidence>
<organism evidence="3">
    <name type="scientific">Tanacetum cinerariifolium</name>
    <name type="common">Dalmatian daisy</name>
    <name type="synonym">Chrysanthemum cinerariifolium</name>
    <dbReference type="NCBI Taxonomy" id="118510"/>
    <lineage>
        <taxon>Eukaryota</taxon>
        <taxon>Viridiplantae</taxon>
        <taxon>Streptophyta</taxon>
        <taxon>Embryophyta</taxon>
        <taxon>Tracheophyta</taxon>
        <taxon>Spermatophyta</taxon>
        <taxon>Magnoliopsida</taxon>
        <taxon>eudicotyledons</taxon>
        <taxon>Gunneridae</taxon>
        <taxon>Pentapetalae</taxon>
        <taxon>asterids</taxon>
        <taxon>campanulids</taxon>
        <taxon>Asterales</taxon>
        <taxon>Asteraceae</taxon>
        <taxon>Asteroideae</taxon>
        <taxon>Anthemideae</taxon>
        <taxon>Anthemidinae</taxon>
        <taxon>Tanacetum</taxon>
    </lineage>
</organism>
<dbReference type="Pfam" id="PF13976">
    <property type="entry name" value="gag_pre-integrs"/>
    <property type="match status" value="1"/>
</dbReference>
<dbReference type="AlphaFoldDB" id="A0A6L2P9Q9"/>
<proteinExistence type="predicted"/>
<dbReference type="InterPro" id="IPR039537">
    <property type="entry name" value="Retrotran_Ty1/copia-like"/>
</dbReference>
<evidence type="ECO:0000313" key="3">
    <source>
        <dbReference type="EMBL" id="GEU94307.1"/>
    </source>
</evidence>
<reference evidence="3" key="1">
    <citation type="journal article" date="2019" name="Sci. Rep.">
        <title>Draft genome of Tanacetum cinerariifolium, the natural source of mosquito coil.</title>
        <authorList>
            <person name="Yamashiro T."/>
            <person name="Shiraishi A."/>
            <person name="Satake H."/>
            <person name="Nakayama K."/>
        </authorList>
    </citation>
    <scope>NUCLEOTIDE SEQUENCE</scope>
</reference>
<gene>
    <name evidence="3" type="ORF">Tci_066285</name>
</gene>
<dbReference type="InterPro" id="IPR012337">
    <property type="entry name" value="RNaseH-like_sf"/>
</dbReference>
<dbReference type="PANTHER" id="PTHR42648">
    <property type="entry name" value="TRANSPOSASE, PUTATIVE-RELATED"/>
    <property type="match status" value="1"/>
</dbReference>
<dbReference type="GO" id="GO:0003676">
    <property type="term" value="F:nucleic acid binding"/>
    <property type="evidence" value="ECO:0007669"/>
    <property type="project" value="InterPro"/>
</dbReference>
<feature type="region of interest" description="Disordered" evidence="1">
    <location>
        <begin position="590"/>
        <end position="654"/>
    </location>
</feature>
<feature type="compositionally biased region" description="Polar residues" evidence="1">
    <location>
        <begin position="597"/>
        <end position="612"/>
    </location>
</feature>
<dbReference type="SUPFAM" id="SSF53098">
    <property type="entry name" value="Ribonuclease H-like"/>
    <property type="match status" value="1"/>
</dbReference>
<accession>A0A6L2P9Q9</accession>
<comment type="caution">
    <text evidence="3">The sequence shown here is derived from an EMBL/GenBank/DDBJ whole genome shotgun (WGS) entry which is preliminary data.</text>
</comment>